<dbReference type="AlphaFoldDB" id="A0A9X3MNY4"/>
<accession>A0A9X3MNY4</accession>
<evidence type="ECO:0000256" key="4">
    <source>
        <dbReference type="ARBA" id="ARBA00022475"/>
    </source>
</evidence>
<keyword evidence="4" id="KW-1003">Cell membrane</keyword>
<dbReference type="NCBIfam" id="TIGR00710">
    <property type="entry name" value="efflux_Bcr_CflA"/>
    <property type="match status" value="1"/>
</dbReference>
<evidence type="ECO:0000256" key="7">
    <source>
        <dbReference type="ARBA" id="ARBA00023136"/>
    </source>
</evidence>
<sequence>MPSRPALIVILGSMVAIGPLSIDMYLPGLPEITRSLHASAAAVQLTLTACVAGLACGQLVAGPLSDRLGRRRPLFAGLITYAGVSLLCALAPNVIALTGLRFLQGLAGGAGIVIGRAVVRDLYHGAAAAKLFSSLMLVTGLAPILAPVIGAQVLKLTAWQGIFVVQAALALAIVTLAALALPETLAAAKRDRGGLAATIRTMQALFAQRSFLRYALTAGLAFGALFAYISGSPFVLQDVYGLSPQAFSLAFGANGLGLVAGSQINARLVGRYGPGFLLRRALAVITAAAALLLVIVAVGGGSVWPVIFCTFVVMSSLSFVMPNATALALAEHGKVAGTASALLGVTQFLIGGLAAPLVGIGGTASALPMAIVMFTLASGAVLVDRWR</sequence>
<dbReference type="InterPro" id="IPR005829">
    <property type="entry name" value="Sugar_transporter_CS"/>
</dbReference>
<comment type="caution">
    <text evidence="10">The sequence shown here is derived from an EMBL/GenBank/DDBJ whole genome shotgun (WGS) entry which is preliminary data.</text>
</comment>
<name>A0A9X3MNY4_9ACTN</name>
<dbReference type="PANTHER" id="PTHR23502">
    <property type="entry name" value="MAJOR FACILITATOR SUPERFAMILY"/>
    <property type="match status" value="1"/>
</dbReference>
<dbReference type="InterPro" id="IPR004812">
    <property type="entry name" value="Efflux_drug-R_Bcr/CmlA"/>
</dbReference>
<dbReference type="InterPro" id="IPR011701">
    <property type="entry name" value="MFS"/>
</dbReference>
<comment type="subcellular location">
    <subcellularLocation>
        <location evidence="1">Cell membrane</location>
        <topology evidence="1">Multi-pass membrane protein</topology>
    </subcellularLocation>
</comment>
<dbReference type="Pfam" id="PF07690">
    <property type="entry name" value="MFS_1"/>
    <property type="match status" value="1"/>
</dbReference>
<keyword evidence="11" id="KW-1185">Reference proteome</keyword>
<feature type="transmembrane region" description="Helical" evidence="8">
    <location>
        <begin position="38"/>
        <end position="62"/>
    </location>
</feature>
<feature type="transmembrane region" description="Helical" evidence="8">
    <location>
        <begin position="341"/>
        <end position="360"/>
    </location>
</feature>
<dbReference type="RefSeq" id="WP_270038469.1">
    <property type="nucleotide sequence ID" value="NZ_JAPDOD010000003.1"/>
</dbReference>
<feature type="transmembrane region" description="Helical" evidence="8">
    <location>
        <begin position="7"/>
        <end position="26"/>
    </location>
</feature>
<dbReference type="GO" id="GO:0005886">
    <property type="term" value="C:plasma membrane"/>
    <property type="evidence" value="ECO:0007669"/>
    <property type="project" value="UniProtKB-SubCell"/>
</dbReference>
<evidence type="ECO:0000256" key="6">
    <source>
        <dbReference type="ARBA" id="ARBA00022989"/>
    </source>
</evidence>
<comment type="similarity">
    <text evidence="2">Belongs to the major facilitator superfamily. Bcr/CmlA family.</text>
</comment>
<feature type="transmembrane region" description="Helical" evidence="8">
    <location>
        <begin position="74"/>
        <end position="96"/>
    </location>
</feature>
<dbReference type="PANTHER" id="PTHR23502:SF132">
    <property type="entry name" value="POLYAMINE TRANSPORTER 2-RELATED"/>
    <property type="match status" value="1"/>
</dbReference>
<feature type="transmembrane region" description="Helical" evidence="8">
    <location>
        <begin position="159"/>
        <end position="181"/>
    </location>
</feature>
<dbReference type="Proteomes" id="UP001149140">
    <property type="component" value="Unassembled WGS sequence"/>
</dbReference>
<feature type="transmembrane region" description="Helical" evidence="8">
    <location>
        <begin position="366"/>
        <end position="383"/>
    </location>
</feature>
<evidence type="ECO:0000313" key="10">
    <source>
        <dbReference type="EMBL" id="MDA0159699.1"/>
    </source>
</evidence>
<dbReference type="GO" id="GO:0042910">
    <property type="term" value="F:xenobiotic transmembrane transporter activity"/>
    <property type="evidence" value="ECO:0007669"/>
    <property type="project" value="InterPro"/>
</dbReference>
<dbReference type="PROSITE" id="PS50850">
    <property type="entry name" value="MFS"/>
    <property type="match status" value="1"/>
</dbReference>
<dbReference type="InterPro" id="IPR036259">
    <property type="entry name" value="MFS_trans_sf"/>
</dbReference>
<protein>
    <submittedName>
        <fullName evidence="10">Multidrug effflux MFS transporter</fullName>
    </submittedName>
</protein>
<keyword evidence="3" id="KW-0813">Transport</keyword>
<organism evidence="10 11">
    <name type="scientific">Solirubrobacter ginsenosidimutans</name>
    <dbReference type="NCBI Taxonomy" id="490573"/>
    <lineage>
        <taxon>Bacteria</taxon>
        <taxon>Bacillati</taxon>
        <taxon>Actinomycetota</taxon>
        <taxon>Thermoleophilia</taxon>
        <taxon>Solirubrobacterales</taxon>
        <taxon>Solirubrobacteraceae</taxon>
        <taxon>Solirubrobacter</taxon>
    </lineage>
</organism>
<evidence type="ECO:0000256" key="8">
    <source>
        <dbReference type="SAM" id="Phobius"/>
    </source>
</evidence>
<feature type="transmembrane region" description="Helical" evidence="8">
    <location>
        <begin position="304"/>
        <end position="329"/>
    </location>
</feature>
<evidence type="ECO:0000256" key="3">
    <source>
        <dbReference type="ARBA" id="ARBA00022448"/>
    </source>
</evidence>
<keyword evidence="7 8" id="KW-0472">Membrane</keyword>
<dbReference type="GO" id="GO:1990961">
    <property type="term" value="P:xenobiotic detoxification by transmembrane export across the plasma membrane"/>
    <property type="evidence" value="ECO:0007669"/>
    <property type="project" value="InterPro"/>
</dbReference>
<feature type="transmembrane region" description="Helical" evidence="8">
    <location>
        <begin position="281"/>
        <end position="298"/>
    </location>
</feature>
<feature type="domain" description="Major facilitator superfamily (MFS) profile" evidence="9">
    <location>
        <begin position="7"/>
        <end position="387"/>
    </location>
</feature>
<feature type="transmembrane region" description="Helical" evidence="8">
    <location>
        <begin position="102"/>
        <end position="119"/>
    </location>
</feature>
<gene>
    <name evidence="10" type="ORF">OM076_05455</name>
</gene>
<keyword evidence="6 8" id="KW-1133">Transmembrane helix</keyword>
<evidence type="ECO:0000313" key="11">
    <source>
        <dbReference type="Proteomes" id="UP001149140"/>
    </source>
</evidence>
<feature type="transmembrane region" description="Helical" evidence="8">
    <location>
        <begin position="131"/>
        <end position="153"/>
    </location>
</feature>
<feature type="transmembrane region" description="Helical" evidence="8">
    <location>
        <begin position="211"/>
        <end position="229"/>
    </location>
</feature>
<keyword evidence="5 8" id="KW-0812">Transmembrane</keyword>
<evidence type="ECO:0000259" key="9">
    <source>
        <dbReference type="PROSITE" id="PS50850"/>
    </source>
</evidence>
<dbReference type="EMBL" id="JAPDOD010000003">
    <property type="protein sequence ID" value="MDA0159699.1"/>
    <property type="molecule type" value="Genomic_DNA"/>
</dbReference>
<proteinExistence type="inferred from homology"/>
<dbReference type="FunFam" id="1.20.1720.10:FF:000005">
    <property type="entry name" value="Bcr/CflA family efflux transporter"/>
    <property type="match status" value="1"/>
</dbReference>
<feature type="transmembrane region" description="Helical" evidence="8">
    <location>
        <begin position="249"/>
        <end position="269"/>
    </location>
</feature>
<dbReference type="CDD" id="cd17320">
    <property type="entry name" value="MFS_MdfA_MDR_like"/>
    <property type="match status" value="1"/>
</dbReference>
<dbReference type="PROSITE" id="PS00216">
    <property type="entry name" value="SUGAR_TRANSPORT_1"/>
    <property type="match status" value="1"/>
</dbReference>
<evidence type="ECO:0000256" key="5">
    <source>
        <dbReference type="ARBA" id="ARBA00022692"/>
    </source>
</evidence>
<dbReference type="Gene3D" id="1.20.1720.10">
    <property type="entry name" value="Multidrug resistance protein D"/>
    <property type="match status" value="1"/>
</dbReference>
<dbReference type="InterPro" id="IPR020846">
    <property type="entry name" value="MFS_dom"/>
</dbReference>
<reference evidence="10" key="1">
    <citation type="submission" date="2022-10" db="EMBL/GenBank/DDBJ databases">
        <title>The WGS of Solirubrobacter ginsenosidimutans DSM 21036.</title>
        <authorList>
            <person name="Jiang Z."/>
        </authorList>
    </citation>
    <scope>NUCLEOTIDE SEQUENCE</scope>
    <source>
        <strain evidence="10">DSM 21036</strain>
    </source>
</reference>
<evidence type="ECO:0000256" key="2">
    <source>
        <dbReference type="ARBA" id="ARBA00006236"/>
    </source>
</evidence>
<dbReference type="SUPFAM" id="SSF103473">
    <property type="entry name" value="MFS general substrate transporter"/>
    <property type="match status" value="1"/>
</dbReference>
<evidence type="ECO:0000256" key="1">
    <source>
        <dbReference type="ARBA" id="ARBA00004651"/>
    </source>
</evidence>